<feature type="domain" description="FAD/NAD(P)-binding" evidence="16">
    <location>
        <begin position="9"/>
        <end position="333"/>
    </location>
</feature>
<dbReference type="InterPro" id="IPR045024">
    <property type="entry name" value="NDH-2"/>
</dbReference>
<comment type="catalytic activity">
    <reaction evidence="14">
        <text>a quinone + NADH + H(+) = a quinol + NAD(+)</text>
        <dbReference type="Rhea" id="RHEA:46160"/>
        <dbReference type="ChEBI" id="CHEBI:15378"/>
        <dbReference type="ChEBI" id="CHEBI:24646"/>
        <dbReference type="ChEBI" id="CHEBI:57540"/>
        <dbReference type="ChEBI" id="CHEBI:57945"/>
        <dbReference type="ChEBI" id="CHEBI:132124"/>
        <dbReference type="EC" id="1.6.5.9"/>
    </reaction>
</comment>
<dbReference type="PANTHER" id="PTHR43706">
    <property type="entry name" value="NADH DEHYDROGENASE"/>
    <property type="match status" value="1"/>
</dbReference>
<comment type="subcellular location">
    <subcellularLocation>
        <location evidence="2">Cell inner membrane</location>
        <topology evidence="2">Single-pass membrane protein</topology>
    </subcellularLocation>
</comment>
<dbReference type="FunFam" id="3.50.50.100:FF:000011">
    <property type="entry name" value="Membrane NADH dehydrogenase"/>
    <property type="match status" value="1"/>
</dbReference>
<evidence type="ECO:0000256" key="6">
    <source>
        <dbReference type="ARBA" id="ARBA00022519"/>
    </source>
</evidence>
<evidence type="ECO:0000256" key="7">
    <source>
        <dbReference type="ARBA" id="ARBA00022630"/>
    </source>
</evidence>
<evidence type="ECO:0000259" key="16">
    <source>
        <dbReference type="Pfam" id="PF07992"/>
    </source>
</evidence>
<keyword evidence="9" id="KW-0274">FAD</keyword>
<dbReference type="GO" id="GO:0050136">
    <property type="term" value="F:NADH dehydrogenase (quinone) (non-electrogenic) activity"/>
    <property type="evidence" value="ECO:0007669"/>
    <property type="project" value="UniProtKB-EC"/>
</dbReference>
<evidence type="ECO:0000256" key="14">
    <source>
        <dbReference type="ARBA" id="ARBA00047599"/>
    </source>
</evidence>
<dbReference type="AlphaFoldDB" id="A0A1A3GXN7"/>
<keyword evidence="13" id="KW-0472">Membrane</keyword>
<gene>
    <name evidence="17" type="ORF">A5630_25665</name>
</gene>
<dbReference type="GO" id="GO:0005886">
    <property type="term" value="C:plasma membrane"/>
    <property type="evidence" value="ECO:0007669"/>
    <property type="project" value="UniProtKB-SubCell"/>
</dbReference>
<evidence type="ECO:0000256" key="3">
    <source>
        <dbReference type="ARBA" id="ARBA00005272"/>
    </source>
</evidence>
<sequence length="465" mass="50284">MTIASQRHRVVVIGSGFGGLQAAKALKRADVDITLISRTTTHLFQPLLYQVATGILSEGEIAPTTRLVLRKQKNVTVRLGEVEHIDLKAQTVTSKLMSQVTVTPYDSLIVAAGAQQSYFGNDHFATFAPGMKTIDDALELRGRILGAFEAAEVVTDPAERDRRLTFVVVGAGPTGVELAGQIAELAERTLAGAFRSIKPQDCRVILLDAAPAVLPPMGPKLGAKAQKRLEKLGVEIQLNAMVSDVDYKGITVKDKDGTERRIDCACKVWSAGVQASPLGKLIAEQSDGTETDRAGRVVVEPDLTVKGHPNVFVIGDLMAVQGVPGMAQGAIQGATYAADIIKRSLAGQDDPANREPFKYWDKGSMATVSRFDAVAQVPVPLTKKKLEFAGPFAWLSWLVLHLVYLVGYKNRVTTLFTWFVTFLGRGRAQMAITSQMIYARTSMQLLQNQLNALAAADKVEKNESA</sequence>
<comment type="catalytic activity">
    <reaction evidence="15">
        <text>a menaquinone + NADH + H(+) = a menaquinol + NAD(+)</text>
        <dbReference type="Rhea" id="RHEA:29235"/>
        <dbReference type="Rhea" id="RHEA-COMP:9537"/>
        <dbReference type="Rhea" id="RHEA-COMP:9539"/>
        <dbReference type="ChEBI" id="CHEBI:15378"/>
        <dbReference type="ChEBI" id="CHEBI:16374"/>
        <dbReference type="ChEBI" id="CHEBI:18151"/>
        <dbReference type="ChEBI" id="CHEBI:57540"/>
        <dbReference type="ChEBI" id="CHEBI:57945"/>
    </reaction>
</comment>
<dbReference type="OrthoDB" id="9781621at2"/>
<keyword evidence="12" id="KW-0520">NAD</keyword>
<evidence type="ECO:0000256" key="5">
    <source>
        <dbReference type="ARBA" id="ARBA00022475"/>
    </source>
</evidence>
<evidence type="ECO:0000313" key="17">
    <source>
        <dbReference type="EMBL" id="OBJ40143.1"/>
    </source>
</evidence>
<dbReference type="InterPro" id="IPR023753">
    <property type="entry name" value="FAD/NAD-binding_dom"/>
</dbReference>
<evidence type="ECO:0000256" key="13">
    <source>
        <dbReference type="ARBA" id="ARBA00023136"/>
    </source>
</evidence>
<evidence type="ECO:0000256" key="15">
    <source>
        <dbReference type="ARBA" id="ARBA00052097"/>
    </source>
</evidence>
<dbReference type="PRINTS" id="PR00411">
    <property type="entry name" value="PNDRDTASEI"/>
</dbReference>
<dbReference type="InterPro" id="IPR036188">
    <property type="entry name" value="FAD/NAD-bd_sf"/>
</dbReference>
<comment type="cofactor">
    <cofactor evidence="1">
        <name>FAD</name>
        <dbReference type="ChEBI" id="CHEBI:57692"/>
    </cofactor>
</comment>
<accession>A0A1A3GXN7</accession>
<evidence type="ECO:0000256" key="9">
    <source>
        <dbReference type="ARBA" id="ARBA00022827"/>
    </source>
</evidence>
<evidence type="ECO:0000256" key="4">
    <source>
        <dbReference type="ARBA" id="ARBA00012637"/>
    </source>
</evidence>
<keyword evidence="8" id="KW-0812">Transmembrane</keyword>
<comment type="caution">
    <text evidence="17">The sequence shown here is derived from an EMBL/GenBank/DDBJ whole genome shotgun (WGS) entry which is preliminary data.</text>
</comment>
<dbReference type="Proteomes" id="UP000093898">
    <property type="component" value="Unassembled WGS sequence"/>
</dbReference>
<evidence type="ECO:0000256" key="10">
    <source>
        <dbReference type="ARBA" id="ARBA00022989"/>
    </source>
</evidence>
<evidence type="ECO:0000313" key="18">
    <source>
        <dbReference type="Proteomes" id="UP000093898"/>
    </source>
</evidence>
<reference evidence="17 18" key="1">
    <citation type="submission" date="2016-06" db="EMBL/GenBank/DDBJ databases">
        <authorList>
            <person name="Kjaerup R.B."/>
            <person name="Dalgaard T.S."/>
            <person name="Juul-Madsen H.R."/>
        </authorList>
    </citation>
    <scope>NUCLEOTIDE SEQUENCE [LARGE SCALE GENOMIC DNA]</scope>
    <source>
        <strain evidence="17 18">1127319.6</strain>
    </source>
</reference>
<evidence type="ECO:0000256" key="1">
    <source>
        <dbReference type="ARBA" id="ARBA00001974"/>
    </source>
</evidence>
<dbReference type="Pfam" id="PF07992">
    <property type="entry name" value="Pyr_redox_2"/>
    <property type="match status" value="1"/>
</dbReference>
<dbReference type="PANTHER" id="PTHR43706:SF47">
    <property type="entry name" value="EXTERNAL NADH-UBIQUINONE OXIDOREDUCTASE 1, MITOCHONDRIAL-RELATED"/>
    <property type="match status" value="1"/>
</dbReference>
<dbReference type="SUPFAM" id="SSF51905">
    <property type="entry name" value="FAD/NAD(P)-binding domain"/>
    <property type="match status" value="1"/>
</dbReference>
<keyword evidence="11" id="KW-0560">Oxidoreductase</keyword>
<evidence type="ECO:0000256" key="12">
    <source>
        <dbReference type="ARBA" id="ARBA00023027"/>
    </source>
</evidence>
<evidence type="ECO:0000256" key="2">
    <source>
        <dbReference type="ARBA" id="ARBA00004377"/>
    </source>
</evidence>
<dbReference type="RefSeq" id="WP_064982565.1">
    <property type="nucleotide sequence ID" value="NZ_LZLC01000162.1"/>
</dbReference>
<comment type="similarity">
    <text evidence="3">Belongs to the NADH dehydrogenase family.</text>
</comment>
<dbReference type="Gene3D" id="3.50.50.100">
    <property type="match status" value="1"/>
</dbReference>
<keyword evidence="10" id="KW-1133">Transmembrane helix</keyword>
<evidence type="ECO:0000256" key="11">
    <source>
        <dbReference type="ARBA" id="ARBA00023002"/>
    </source>
</evidence>
<evidence type="ECO:0000256" key="8">
    <source>
        <dbReference type="ARBA" id="ARBA00022692"/>
    </source>
</evidence>
<dbReference type="EC" id="1.6.5.9" evidence="4"/>
<proteinExistence type="inferred from homology"/>
<name>A0A1A3GXN7_MYCMU</name>
<organism evidence="17 18">
    <name type="scientific">Mycolicibacterium mucogenicum</name>
    <name type="common">Mycobacterium mucogenicum</name>
    <dbReference type="NCBI Taxonomy" id="56689"/>
    <lineage>
        <taxon>Bacteria</taxon>
        <taxon>Bacillati</taxon>
        <taxon>Actinomycetota</taxon>
        <taxon>Actinomycetes</taxon>
        <taxon>Mycobacteriales</taxon>
        <taxon>Mycobacteriaceae</taxon>
        <taxon>Mycolicibacterium</taxon>
    </lineage>
</organism>
<dbReference type="STRING" id="56689.GCA_001291445_00519"/>
<keyword evidence="5" id="KW-1003">Cell membrane</keyword>
<dbReference type="EMBL" id="LZLC01000162">
    <property type="protein sequence ID" value="OBJ40143.1"/>
    <property type="molecule type" value="Genomic_DNA"/>
</dbReference>
<protein>
    <recommendedName>
        <fullName evidence="4">NADH:ubiquinone reductase (non-electrogenic)</fullName>
        <ecNumber evidence="4">1.6.5.9</ecNumber>
    </recommendedName>
</protein>
<dbReference type="PRINTS" id="PR00368">
    <property type="entry name" value="FADPNR"/>
</dbReference>
<keyword evidence="6" id="KW-0997">Cell inner membrane</keyword>
<keyword evidence="7" id="KW-0285">Flavoprotein</keyword>